<reference evidence="2 3" key="1">
    <citation type="submission" date="2019-09" db="EMBL/GenBank/DDBJ databases">
        <title>Pararcticibacter amylolyticus gen. nov., sp. nov., isolated from a rottenly hemp rope, and reclassification of Pedobacter tournemirensis as Pararcticibacter tournemirensis comb. nov.</title>
        <authorList>
            <person name="Cai Y."/>
        </authorList>
    </citation>
    <scope>NUCLEOTIDE SEQUENCE [LARGE SCALE GENOMIC DNA]</scope>
    <source>
        <strain evidence="2 3">TF5-37.2-LB10</strain>
    </source>
</reference>
<evidence type="ECO:0000313" key="3">
    <source>
        <dbReference type="Proteomes" id="UP000322918"/>
    </source>
</evidence>
<sequence>MLRYFLIYINIVSFIGVKSYKSNTFHRQSNVMAEFTKSNPDVLSGELDVSPDHYASIIDHIQEDCNINDRLQASFHFIKYHDCVNRESDFLKTLSGYLVQYCFSKQRYKSANVFEIQQLFIEARDKFFNPKDSSNGRSGASRSGELGEIALYFLLESYLKSPQIVSKMALKTTGGENYKGSDGIHVGIVNNKKCFFYCESKLNKVKDNAFSSCIASVINFHLDKKDFEVSVVNNHIEIENDNLRQAVLDFLNPSKPKGDDWLEVNACFIGFDWPNFIDIEKCQPNEALMKKLTDDLKLEIETIKKHITDTIIFPTIKHRFFFFVMPFKDVENMRKNFLKLLYGGK</sequence>
<accession>A0A5M9HK69</accession>
<proteinExistence type="predicted"/>
<evidence type="ECO:0000313" key="2">
    <source>
        <dbReference type="EMBL" id="KAA8485387.1"/>
    </source>
</evidence>
<dbReference type="Pfam" id="PF08878">
    <property type="entry name" value="HamA"/>
    <property type="match status" value="1"/>
</dbReference>
<dbReference type="InterPro" id="IPR014976">
    <property type="entry name" value="AbpA_HamA_C"/>
</dbReference>
<comment type="caution">
    <text evidence="2">The sequence shown here is derived from an EMBL/GenBank/DDBJ whole genome shotgun (WGS) entry which is preliminary data.</text>
</comment>
<evidence type="ECO:0000259" key="1">
    <source>
        <dbReference type="Pfam" id="PF08878"/>
    </source>
</evidence>
<name>A0A5M9HK69_9SPHI</name>
<dbReference type="AlphaFoldDB" id="A0A5M9HK69"/>
<dbReference type="OrthoDB" id="4964195at2"/>
<gene>
    <name evidence="2" type="ORF">F1649_04525</name>
</gene>
<dbReference type="EMBL" id="VWNE01000005">
    <property type="protein sequence ID" value="KAA8485387.1"/>
    <property type="molecule type" value="Genomic_DNA"/>
</dbReference>
<feature type="domain" description="Anti-bacteriophage protein A/HamA C-terminal" evidence="1">
    <location>
        <begin position="61"/>
        <end position="339"/>
    </location>
</feature>
<protein>
    <submittedName>
        <fullName evidence="2">DUF1837 domain-containing protein</fullName>
    </submittedName>
</protein>
<organism evidence="2 3">
    <name type="scientific">Arcticibacter tournemirensis</name>
    <dbReference type="NCBI Taxonomy" id="699437"/>
    <lineage>
        <taxon>Bacteria</taxon>
        <taxon>Pseudomonadati</taxon>
        <taxon>Bacteroidota</taxon>
        <taxon>Sphingobacteriia</taxon>
        <taxon>Sphingobacteriales</taxon>
        <taxon>Sphingobacteriaceae</taxon>
        <taxon>Arcticibacter</taxon>
    </lineage>
</organism>
<keyword evidence="3" id="KW-1185">Reference proteome</keyword>
<dbReference type="Proteomes" id="UP000322918">
    <property type="component" value="Unassembled WGS sequence"/>
</dbReference>